<evidence type="ECO:0000313" key="5">
    <source>
        <dbReference type="EMBL" id="KAJ8984301.1"/>
    </source>
</evidence>
<evidence type="ECO:0000256" key="2">
    <source>
        <dbReference type="SAM" id="Coils"/>
    </source>
</evidence>
<dbReference type="Pfam" id="PF02463">
    <property type="entry name" value="SMC_N"/>
    <property type="match status" value="1"/>
</dbReference>
<feature type="coiled-coil region" evidence="2">
    <location>
        <begin position="238"/>
        <end position="357"/>
    </location>
</feature>
<dbReference type="InterPro" id="IPR027120">
    <property type="entry name" value="Smc2_ABC"/>
</dbReference>
<dbReference type="EMBL" id="JAPWTJ010000041">
    <property type="protein sequence ID" value="KAJ8984301.1"/>
    <property type="molecule type" value="Genomic_DNA"/>
</dbReference>
<evidence type="ECO:0000313" key="6">
    <source>
        <dbReference type="Proteomes" id="UP001162164"/>
    </source>
</evidence>
<name>A0ABQ9K106_9CUCU</name>
<keyword evidence="6" id="KW-1185">Reference proteome</keyword>
<proteinExistence type="predicted"/>
<feature type="compositionally biased region" description="Basic and acidic residues" evidence="3">
    <location>
        <begin position="422"/>
        <end position="444"/>
    </location>
</feature>
<dbReference type="InterPro" id="IPR003395">
    <property type="entry name" value="RecF/RecN/SMC_N"/>
</dbReference>
<dbReference type="Gene3D" id="3.40.50.300">
    <property type="entry name" value="P-loop containing nucleotide triphosphate hydrolases"/>
    <property type="match status" value="1"/>
</dbReference>
<feature type="compositionally biased region" description="Polar residues" evidence="3">
    <location>
        <begin position="403"/>
        <end position="421"/>
    </location>
</feature>
<comment type="caution">
    <text evidence="5">The sequence shown here is derived from an EMBL/GenBank/DDBJ whole genome shotgun (WGS) entry which is preliminary data.</text>
</comment>
<sequence>MFIKSIVLDGFKSYGHRTDITGFDELFNAITGLNGSGKSNILDAICFVLGISNLSHVRAATQQDLIYKSGQAGVNKATVSITFDNRNPAQCPPGFENIQEITVTRQIVIGGKNKYMINGTNVPNKKVRDLFCSIQLNVNNPHFLIMQGRITKILAMVEEAAGTRMYEVKRQAAQKLIEKKDAKLLEFKMIIQEEISPKLGKLREERAEYLEYQRVDRELEHMLGLYQVWLYFQSKQGVTHAVKELEDGKNKIQSIEEDIQNNIQTMQQLEEEVTEIASKAESDSSVKLQELEAKLKEKEKREAKSSASLKTIKDNINTEQRKKIQLEKNFNDDCKALDNKEQELSKVQSLFETLKENDAKDNEAFALSQRKFEAVSAGMEVNEEGETETLQEQLMHAKEDATKANTESKQASMQLQFCQSQLKEKEKELGSNSTDYERDKVNLDKKRKGS</sequence>
<evidence type="ECO:0000259" key="4">
    <source>
        <dbReference type="Pfam" id="PF02463"/>
    </source>
</evidence>
<dbReference type="CDD" id="cd03273">
    <property type="entry name" value="ABC_SMC2_euk"/>
    <property type="match status" value="1"/>
</dbReference>
<gene>
    <name evidence="5" type="ORF">NQ317_012271</name>
</gene>
<feature type="domain" description="RecF/RecN/SMC N-terminal" evidence="4">
    <location>
        <begin position="2"/>
        <end position="139"/>
    </location>
</feature>
<dbReference type="PANTHER" id="PTHR43977">
    <property type="entry name" value="STRUCTURAL MAINTENANCE OF CHROMOSOMES PROTEIN 3"/>
    <property type="match status" value="1"/>
</dbReference>
<evidence type="ECO:0000256" key="3">
    <source>
        <dbReference type="SAM" id="MobiDB-lite"/>
    </source>
</evidence>
<accession>A0ABQ9K106</accession>
<protein>
    <recommendedName>
        <fullName evidence="4">RecF/RecN/SMC N-terminal domain-containing protein</fullName>
    </recommendedName>
</protein>
<evidence type="ECO:0000256" key="1">
    <source>
        <dbReference type="ARBA" id="ARBA00023306"/>
    </source>
</evidence>
<organism evidence="5 6">
    <name type="scientific">Molorchus minor</name>
    <dbReference type="NCBI Taxonomy" id="1323400"/>
    <lineage>
        <taxon>Eukaryota</taxon>
        <taxon>Metazoa</taxon>
        <taxon>Ecdysozoa</taxon>
        <taxon>Arthropoda</taxon>
        <taxon>Hexapoda</taxon>
        <taxon>Insecta</taxon>
        <taxon>Pterygota</taxon>
        <taxon>Neoptera</taxon>
        <taxon>Endopterygota</taxon>
        <taxon>Coleoptera</taxon>
        <taxon>Polyphaga</taxon>
        <taxon>Cucujiformia</taxon>
        <taxon>Chrysomeloidea</taxon>
        <taxon>Cerambycidae</taxon>
        <taxon>Lamiinae</taxon>
        <taxon>Monochamini</taxon>
        <taxon>Molorchus</taxon>
    </lineage>
</organism>
<feature type="region of interest" description="Disordered" evidence="3">
    <location>
        <begin position="383"/>
        <end position="450"/>
    </location>
</feature>
<keyword evidence="1" id="KW-0131">Cell cycle</keyword>
<keyword evidence="2" id="KW-0175">Coiled coil</keyword>
<dbReference type="Proteomes" id="UP001162164">
    <property type="component" value="Unassembled WGS sequence"/>
</dbReference>
<dbReference type="SUPFAM" id="SSF52540">
    <property type="entry name" value="P-loop containing nucleoside triphosphate hydrolases"/>
    <property type="match status" value="1"/>
</dbReference>
<dbReference type="InterPro" id="IPR027417">
    <property type="entry name" value="P-loop_NTPase"/>
</dbReference>
<reference evidence="5" key="1">
    <citation type="journal article" date="2023" name="Insect Mol. Biol.">
        <title>Genome sequencing provides insights into the evolution of gene families encoding plant cell wall-degrading enzymes in longhorned beetles.</title>
        <authorList>
            <person name="Shin N.R."/>
            <person name="Okamura Y."/>
            <person name="Kirsch R."/>
            <person name="Pauchet Y."/>
        </authorList>
    </citation>
    <scope>NUCLEOTIDE SEQUENCE</scope>
    <source>
        <strain evidence="5">MMC_N1</strain>
    </source>
</reference>